<keyword evidence="2" id="KW-1185">Reference proteome</keyword>
<protein>
    <submittedName>
        <fullName evidence="1">Uncharacterized protein</fullName>
    </submittedName>
</protein>
<sequence>METTTDNQRIAGLICFKCRR</sequence>
<evidence type="ECO:0000313" key="1">
    <source>
        <dbReference type="EMBL" id="KAI7729407.1"/>
    </source>
</evidence>
<dbReference type="EMBL" id="JAMZMK010011006">
    <property type="protein sequence ID" value="KAI7729407.1"/>
    <property type="molecule type" value="Genomic_DNA"/>
</dbReference>
<dbReference type="AlphaFoldDB" id="A0AAD5BTM3"/>
<accession>A0AAD5BTM3</accession>
<name>A0AAD5BTM3_AMBAR</name>
<gene>
    <name evidence="1" type="ORF">M8C21_010245</name>
</gene>
<proteinExistence type="predicted"/>
<dbReference type="Proteomes" id="UP001206925">
    <property type="component" value="Unassembled WGS sequence"/>
</dbReference>
<comment type="caution">
    <text evidence="1">The sequence shown here is derived from an EMBL/GenBank/DDBJ whole genome shotgun (WGS) entry which is preliminary data.</text>
</comment>
<organism evidence="1 2">
    <name type="scientific">Ambrosia artemisiifolia</name>
    <name type="common">Common ragweed</name>
    <dbReference type="NCBI Taxonomy" id="4212"/>
    <lineage>
        <taxon>Eukaryota</taxon>
        <taxon>Viridiplantae</taxon>
        <taxon>Streptophyta</taxon>
        <taxon>Embryophyta</taxon>
        <taxon>Tracheophyta</taxon>
        <taxon>Spermatophyta</taxon>
        <taxon>Magnoliopsida</taxon>
        <taxon>eudicotyledons</taxon>
        <taxon>Gunneridae</taxon>
        <taxon>Pentapetalae</taxon>
        <taxon>asterids</taxon>
        <taxon>campanulids</taxon>
        <taxon>Asterales</taxon>
        <taxon>Asteraceae</taxon>
        <taxon>Asteroideae</taxon>
        <taxon>Heliantheae alliance</taxon>
        <taxon>Heliantheae</taxon>
        <taxon>Ambrosia</taxon>
    </lineage>
</organism>
<evidence type="ECO:0000313" key="2">
    <source>
        <dbReference type="Proteomes" id="UP001206925"/>
    </source>
</evidence>
<reference evidence="1" key="1">
    <citation type="submission" date="2022-06" db="EMBL/GenBank/DDBJ databases">
        <title>Uncovering the hologenomic basis of an extraordinary plant invasion.</title>
        <authorList>
            <person name="Bieker V.C."/>
            <person name="Martin M.D."/>
            <person name="Gilbert T."/>
            <person name="Hodgins K."/>
            <person name="Battlay P."/>
            <person name="Petersen B."/>
            <person name="Wilson J."/>
        </authorList>
    </citation>
    <scope>NUCLEOTIDE SEQUENCE</scope>
    <source>
        <strain evidence="1">AA19_3_7</strain>
        <tissue evidence="1">Leaf</tissue>
    </source>
</reference>